<evidence type="ECO:0000256" key="2">
    <source>
        <dbReference type="ARBA" id="ARBA00022741"/>
    </source>
</evidence>
<dbReference type="InterPro" id="IPR024185">
    <property type="entry name" value="FTHF_cligase-like_sf"/>
</dbReference>
<comment type="catalytic activity">
    <reaction evidence="5">
        <text>(6S)-5-formyl-5,6,7,8-tetrahydrofolate + ATP = (6R)-5,10-methenyltetrahydrofolate + ADP + phosphate</text>
        <dbReference type="Rhea" id="RHEA:10488"/>
        <dbReference type="ChEBI" id="CHEBI:30616"/>
        <dbReference type="ChEBI" id="CHEBI:43474"/>
        <dbReference type="ChEBI" id="CHEBI:57455"/>
        <dbReference type="ChEBI" id="CHEBI:57457"/>
        <dbReference type="ChEBI" id="CHEBI:456216"/>
        <dbReference type="EC" id="6.3.3.2"/>
    </reaction>
</comment>
<dbReference type="EMBL" id="QANS01000001">
    <property type="protein sequence ID" value="PTU33273.1"/>
    <property type="molecule type" value="Genomic_DNA"/>
</dbReference>
<name>A0A2T5ML15_9GAMM</name>
<dbReference type="PANTHER" id="PTHR23407">
    <property type="entry name" value="ATPASE INHIBITOR/5-FORMYLTETRAHYDROFOLATE CYCLO-LIGASE"/>
    <property type="match status" value="1"/>
</dbReference>
<dbReference type="NCBIfam" id="TIGR02727">
    <property type="entry name" value="MTHFS_bact"/>
    <property type="match status" value="1"/>
</dbReference>
<evidence type="ECO:0000313" key="6">
    <source>
        <dbReference type="EMBL" id="PTU33273.1"/>
    </source>
</evidence>
<accession>A0A2T5ML15</accession>
<feature type="binding site" evidence="4">
    <location>
        <position position="40"/>
    </location>
    <ligand>
        <name>substrate</name>
    </ligand>
</feature>
<dbReference type="SUPFAM" id="SSF100950">
    <property type="entry name" value="NagB/RpiA/CoA transferase-like"/>
    <property type="match status" value="1"/>
</dbReference>
<dbReference type="GO" id="GO:0035999">
    <property type="term" value="P:tetrahydrofolate interconversion"/>
    <property type="evidence" value="ECO:0007669"/>
    <property type="project" value="TreeGrafter"/>
</dbReference>
<dbReference type="GO" id="GO:0009396">
    <property type="term" value="P:folic acid-containing compound biosynthetic process"/>
    <property type="evidence" value="ECO:0007669"/>
    <property type="project" value="TreeGrafter"/>
</dbReference>
<dbReference type="Pfam" id="PF01812">
    <property type="entry name" value="5-FTHF_cyc-lig"/>
    <property type="match status" value="1"/>
</dbReference>
<keyword evidence="6" id="KW-0436">Ligase</keyword>
<keyword evidence="5" id="KW-0460">Magnesium</keyword>
<keyword evidence="7" id="KW-1185">Reference proteome</keyword>
<gene>
    <name evidence="6" type="ORF">CJD38_01100</name>
</gene>
<dbReference type="InterPro" id="IPR037171">
    <property type="entry name" value="NagB/RpiA_transferase-like"/>
</dbReference>
<dbReference type="Proteomes" id="UP000244248">
    <property type="component" value="Unassembled WGS sequence"/>
</dbReference>
<dbReference type="GO" id="GO:0046872">
    <property type="term" value="F:metal ion binding"/>
    <property type="evidence" value="ECO:0007669"/>
    <property type="project" value="UniProtKB-KW"/>
</dbReference>
<evidence type="ECO:0000256" key="4">
    <source>
        <dbReference type="PIRSR" id="PIRSR006806-1"/>
    </source>
</evidence>
<evidence type="ECO:0000256" key="1">
    <source>
        <dbReference type="ARBA" id="ARBA00010638"/>
    </source>
</evidence>
<dbReference type="OrthoDB" id="9801938at2"/>
<feature type="binding site" evidence="4">
    <location>
        <position position="45"/>
    </location>
    <ligand>
        <name>substrate</name>
    </ligand>
</feature>
<evidence type="ECO:0000256" key="3">
    <source>
        <dbReference type="ARBA" id="ARBA00022840"/>
    </source>
</evidence>
<feature type="binding site" evidence="4">
    <location>
        <begin position="122"/>
        <end position="130"/>
    </location>
    <ligand>
        <name>ATP</name>
        <dbReference type="ChEBI" id="CHEBI:30616"/>
    </ligand>
</feature>
<comment type="similarity">
    <text evidence="1 5">Belongs to the 5-formyltetrahydrofolate cyclo-ligase family.</text>
</comment>
<comment type="cofactor">
    <cofactor evidence="5">
        <name>Mg(2+)</name>
        <dbReference type="ChEBI" id="CHEBI:18420"/>
    </cofactor>
</comment>
<sequence length="179" mass="19993">MRRKRSEISSEDARKAALLAACHLVGSAPLRHAKHVAVYLNYGSELGTEPLIDALLREGKQVYVPRIASERRMRFVQLKADTPLRLNMLNIKEPAGRLLSRRVKQFDVIVVPLLGFDSTGQRLGNGGGYYDRALAAPRPFRKPLLVGYGYELQHVAAIPSEPWDIRLNAVATEAGIYKF</sequence>
<dbReference type="GO" id="GO:0030272">
    <property type="term" value="F:5-formyltetrahydrofolate cyclo-ligase activity"/>
    <property type="evidence" value="ECO:0007669"/>
    <property type="project" value="UniProtKB-EC"/>
</dbReference>
<comment type="caution">
    <text evidence="6">The sequence shown here is derived from an EMBL/GenBank/DDBJ whole genome shotgun (WGS) entry which is preliminary data.</text>
</comment>
<evidence type="ECO:0000313" key="7">
    <source>
        <dbReference type="Proteomes" id="UP000244248"/>
    </source>
</evidence>
<dbReference type="PIRSF" id="PIRSF006806">
    <property type="entry name" value="FTHF_cligase"/>
    <property type="match status" value="1"/>
</dbReference>
<proteinExistence type="inferred from homology"/>
<evidence type="ECO:0000256" key="5">
    <source>
        <dbReference type="RuleBase" id="RU361279"/>
    </source>
</evidence>
<protein>
    <recommendedName>
        <fullName evidence="5">5-formyltetrahydrofolate cyclo-ligase</fullName>
        <ecNumber evidence="5">6.3.3.2</ecNumber>
    </recommendedName>
</protein>
<dbReference type="Gene3D" id="3.40.50.10420">
    <property type="entry name" value="NagB/RpiA/CoA transferase-like"/>
    <property type="match status" value="1"/>
</dbReference>
<dbReference type="GO" id="GO:0005524">
    <property type="term" value="F:ATP binding"/>
    <property type="evidence" value="ECO:0007669"/>
    <property type="project" value="UniProtKB-KW"/>
</dbReference>
<dbReference type="AlphaFoldDB" id="A0A2T5ML15"/>
<organism evidence="6 7">
    <name type="scientific">Stenotrophobium rhamnosiphilum</name>
    <dbReference type="NCBI Taxonomy" id="2029166"/>
    <lineage>
        <taxon>Bacteria</taxon>
        <taxon>Pseudomonadati</taxon>
        <taxon>Pseudomonadota</taxon>
        <taxon>Gammaproteobacteria</taxon>
        <taxon>Nevskiales</taxon>
        <taxon>Nevskiaceae</taxon>
        <taxon>Stenotrophobium</taxon>
    </lineage>
</organism>
<keyword evidence="3 4" id="KW-0067">ATP-binding</keyword>
<reference evidence="6 7" key="1">
    <citation type="submission" date="2018-04" db="EMBL/GenBank/DDBJ databases">
        <title>Novel species isolated from glacier.</title>
        <authorList>
            <person name="Liu Q."/>
            <person name="Xin Y.-H."/>
        </authorList>
    </citation>
    <scope>NUCLEOTIDE SEQUENCE [LARGE SCALE GENOMIC DNA]</scope>
    <source>
        <strain evidence="6 7">GT1R17</strain>
    </source>
</reference>
<dbReference type="EC" id="6.3.3.2" evidence="5"/>
<dbReference type="InterPro" id="IPR002698">
    <property type="entry name" value="FTHF_cligase"/>
</dbReference>
<keyword evidence="5" id="KW-0479">Metal-binding</keyword>
<keyword evidence="2 4" id="KW-0547">Nucleotide-binding</keyword>
<dbReference type="PANTHER" id="PTHR23407:SF1">
    <property type="entry name" value="5-FORMYLTETRAHYDROFOLATE CYCLO-LIGASE"/>
    <property type="match status" value="1"/>
</dbReference>